<dbReference type="GO" id="GO:0006508">
    <property type="term" value="P:proteolysis"/>
    <property type="evidence" value="ECO:0007669"/>
    <property type="project" value="UniProtKB-KW"/>
</dbReference>
<evidence type="ECO:0000256" key="3">
    <source>
        <dbReference type="ARBA" id="ARBA00022801"/>
    </source>
</evidence>
<dbReference type="Gene3D" id="3.40.50.200">
    <property type="entry name" value="Peptidase S8/S53 domain"/>
    <property type="match status" value="1"/>
</dbReference>
<reference evidence="8 9" key="1">
    <citation type="submission" date="2020-03" db="EMBL/GenBank/DDBJ databases">
        <title>Metabolic flexibility allows generalist bacteria to become dominant in a frequently disturbed ecosystem.</title>
        <authorList>
            <person name="Chen Y.-J."/>
            <person name="Leung P.M."/>
            <person name="Bay S.K."/>
            <person name="Hugenholtz P."/>
            <person name="Kessler A.J."/>
            <person name="Shelley G."/>
            <person name="Waite D.W."/>
            <person name="Cook P.L."/>
            <person name="Greening C."/>
        </authorList>
    </citation>
    <scope>NUCLEOTIDE SEQUENCE [LARGE SCALE GENOMIC DNA]</scope>
    <source>
        <strain evidence="8">SS_bin_28</strain>
    </source>
</reference>
<dbReference type="Gene3D" id="2.60.40.10">
    <property type="entry name" value="Immunoglobulins"/>
    <property type="match status" value="1"/>
</dbReference>
<dbReference type="AlphaFoldDB" id="A0A7Y2E806"/>
<keyword evidence="3 5" id="KW-0378">Hydrolase</keyword>
<keyword evidence="6" id="KW-0732">Signal</keyword>
<keyword evidence="4 5" id="KW-0720">Serine protease</keyword>
<comment type="caution">
    <text evidence="8">The sequence shown here is derived from an EMBL/GenBank/DDBJ whole genome shotgun (WGS) entry which is preliminary data.</text>
</comment>
<dbReference type="InterPro" id="IPR050131">
    <property type="entry name" value="Peptidase_S8_subtilisin-like"/>
</dbReference>
<dbReference type="PANTHER" id="PTHR43806:SF11">
    <property type="entry name" value="CEREVISIN-RELATED"/>
    <property type="match status" value="1"/>
</dbReference>
<evidence type="ECO:0000256" key="5">
    <source>
        <dbReference type="PROSITE-ProRule" id="PRU01240"/>
    </source>
</evidence>
<feature type="domain" description="Peptidase S8/S53" evidence="7">
    <location>
        <begin position="169"/>
        <end position="469"/>
    </location>
</feature>
<name>A0A7Y2E806_UNCEI</name>
<evidence type="ECO:0000313" key="8">
    <source>
        <dbReference type="EMBL" id="NNF06102.1"/>
    </source>
</evidence>
<sequence length="681" mass="71431">MKTTPRPYRILLFSISLVALVAAPCLGAPWVWDQDQDGIDDRLAAVAASGINQAFESGDPEMRQRFEVVDVAGVLSYGAYVLFDHLPTQTDADDLALIGAQIVTRFESVNYIRVRATYPTLLLIESRTDVIRLEAVTLMYPLNFKSTRSISVGEGGVGPFPRIESNLTGSGTGIAILDTGINDEAQGSYPGHAFVIGKVEGGASFDGPGPVGYTDWSSSMNPKQSSLGLMSYHATHVAASASGGDRSRALAGVAPDAYLIDVKVLTDQGIGYGLAEGIEWCIQNKNQLWSAGKQGIDILNISVSGTDASDGSDAVCKLVDAARDAGMVVVVSAGNDPACGAMSSPSAAEGAITVGASDPLDAVSASDDVLASFTTHGPRLDDGDADFFDEMKPDIVAPGIDVVSAWGDPISDGDSFIKASGSSMSAALVSGAVALLLEVDPALTPSQLKTLLKDTAWHRYSGASACAATDPFNVDARYHTGWGYGSIDVMAAKLELENPTSTQFLRVHAAWNDANQTVSLDWVTQRELDLTGFKVERAPDNGGAPGAFAMVGSSQPQLGFADLTLGNRTNYTLIDTPTPGSSYWYRVVTEGGVTPVYSPAVLVKSEAPQAVATVSLRHPHPEQDLGLVLGSGLSLFSPDWSSDLSFLDCLIEVDKSALGTPTSQVPYTLQCKVPAGAASTF</sequence>
<dbReference type="PRINTS" id="PR00723">
    <property type="entry name" value="SUBTILISIN"/>
</dbReference>
<dbReference type="GO" id="GO:0004252">
    <property type="term" value="F:serine-type endopeptidase activity"/>
    <property type="evidence" value="ECO:0007669"/>
    <property type="project" value="UniProtKB-UniRule"/>
</dbReference>
<dbReference type="InterPro" id="IPR013783">
    <property type="entry name" value="Ig-like_fold"/>
</dbReference>
<dbReference type="InterPro" id="IPR000209">
    <property type="entry name" value="Peptidase_S8/S53_dom"/>
</dbReference>
<dbReference type="Pfam" id="PF00082">
    <property type="entry name" value="Peptidase_S8"/>
    <property type="match status" value="1"/>
</dbReference>
<protein>
    <submittedName>
        <fullName evidence="8">S8 family serine peptidase</fullName>
    </submittedName>
</protein>
<feature type="active site" description="Charge relay system" evidence="5">
    <location>
        <position position="233"/>
    </location>
</feature>
<evidence type="ECO:0000256" key="6">
    <source>
        <dbReference type="SAM" id="SignalP"/>
    </source>
</evidence>
<evidence type="ECO:0000259" key="7">
    <source>
        <dbReference type="Pfam" id="PF00082"/>
    </source>
</evidence>
<comment type="similarity">
    <text evidence="1 5">Belongs to the peptidase S8 family.</text>
</comment>
<dbReference type="EMBL" id="JABDJR010000187">
    <property type="protein sequence ID" value="NNF06102.1"/>
    <property type="molecule type" value="Genomic_DNA"/>
</dbReference>
<feature type="signal peptide" evidence="6">
    <location>
        <begin position="1"/>
        <end position="27"/>
    </location>
</feature>
<keyword evidence="2 5" id="KW-0645">Protease</keyword>
<feature type="active site" description="Charge relay system" evidence="5">
    <location>
        <position position="423"/>
    </location>
</feature>
<dbReference type="SUPFAM" id="SSF52743">
    <property type="entry name" value="Subtilisin-like"/>
    <property type="match status" value="1"/>
</dbReference>
<proteinExistence type="inferred from homology"/>
<organism evidence="8 9">
    <name type="scientific">Eiseniibacteriota bacterium</name>
    <dbReference type="NCBI Taxonomy" id="2212470"/>
    <lineage>
        <taxon>Bacteria</taxon>
        <taxon>Candidatus Eiseniibacteriota</taxon>
    </lineage>
</organism>
<dbReference type="InterPro" id="IPR036852">
    <property type="entry name" value="Peptidase_S8/S53_dom_sf"/>
</dbReference>
<accession>A0A7Y2E806</accession>
<gene>
    <name evidence="8" type="ORF">HKN21_05025</name>
</gene>
<feature type="chain" id="PRO_5031285987" evidence="6">
    <location>
        <begin position="28"/>
        <end position="681"/>
    </location>
</feature>
<dbReference type="InterPro" id="IPR015500">
    <property type="entry name" value="Peptidase_S8_subtilisin-rel"/>
</dbReference>
<feature type="active site" description="Charge relay system" evidence="5">
    <location>
        <position position="178"/>
    </location>
</feature>
<evidence type="ECO:0000313" key="9">
    <source>
        <dbReference type="Proteomes" id="UP000547674"/>
    </source>
</evidence>
<feature type="non-terminal residue" evidence="8">
    <location>
        <position position="681"/>
    </location>
</feature>
<dbReference type="Proteomes" id="UP000547674">
    <property type="component" value="Unassembled WGS sequence"/>
</dbReference>
<evidence type="ECO:0000256" key="2">
    <source>
        <dbReference type="ARBA" id="ARBA00022670"/>
    </source>
</evidence>
<evidence type="ECO:0000256" key="4">
    <source>
        <dbReference type="ARBA" id="ARBA00022825"/>
    </source>
</evidence>
<dbReference type="PANTHER" id="PTHR43806">
    <property type="entry name" value="PEPTIDASE S8"/>
    <property type="match status" value="1"/>
</dbReference>
<dbReference type="PROSITE" id="PS51892">
    <property type="entry name" value="SUBTILASE"/>
    <property type="match status" value="1"/>
</dbReference>
<evidence type="ECO:0000256" key="1">
    <source>
        <dbReference type="ARBA" id="ARBA00011073"/>
    </source>
</evidence>